<dbReference type="InterPro" id="IPR036085">
    <property type="entry name" value="PAZ_dom_sf"/>
</dbReference>
<dbReference type="FunFam" id="2.170.260.10:FF:000001">
    <property type="entry name" value="Protein argonaute-2"/>
    <property type="match status" value="1"/>
</dbReference>
<dbReference type="InterPro" id="IPR012337">
    <property type="entry name" value="RNaseH-like_sf"/>
</dbReference>
<evidence type="ECO:0000256" key="3">
    <source>
        <dbReference type="ARBA" id="ARBA00022845"/>
    </source>
</evidence>
<dbReference type="InterPro" id="IPR003100">
    <property type="entry name" value="PAZ_dom"/>
</dbReference>
<comment type="caution">
    <text evidence="9">The sequence shown here is derived from an EMBL/GenBank/DDBJ whole genome shotgun (WGS) entry which is preliminary data.</text>
</comment>
<keyword evidence="10" id="KW-1185">Reference proteome</keyword>
<dbReference type="Gene3D" id="3.40.50.2300">
    <property type="match status" value="1"/>
</dbReference>
<name>A0A7J0GNE3_9ERIC</name>
<dbReference type="InterPro" id="IPR032474">
    <property type="entry name" value="Argonaute_N"/>
</dbReference>
<evidence type="ECO:0000256" key="1">
    <source>
        <dbReference type="ARBA" id="ARBA00008201"/>
    </source>
</evidence>
<dbReference type="Pfam" id="PF16486">
    <property type="entry name" value="ArgoN"/>
    <property type="match status" value="1"/>
</dbReference>
<dbReference type="SUPFAM" id="SSF101690">
    <property type="entry name" value="PAZ domain"/>
    <property type="match status" value="1"/>
</dbReference>
<dbReference type="GO" id="GO:1990904">
    <property type="term" value="C:ribonucleoprotein complex"/>
    <property type="evidence" value="ECO:0007669"/>
    <property type="project" value="UniProtKB-KW"/>
</dbReference>
<dbReference type="GO" id="GO:0016740">
    <property type="term" value="F:transferase activity"/>
    <property type="evidence" value="ECO:0007669"/>
    <property type="project" value="UniProtKB-KW"/>
</dbReference>
<proteinExistence type="inferred from homology"/>
<dbReference type="SMART" id="SM00949">
    <property type="entry name" value="PAZ"/>
    <property type="match status" value="1"/>
</dbReference>
<feature type="region of interest" description="Disordered" evidence="6">
    <location>
        <begin position="182"/>
        <end position="209"/>
    </location>
</feature>
<dbReference type="GO" id="GO:0006417">
    <property type="term" value="P:regulation of translation"/>
    <property type="evidence" value="ECO:0007669"/>
    <property type="project" value="UniProtKB-KW"/>
</dbReference>
<dbReference type="AlphaFoldDB" id="A0A7J0GNE3"/>
<feature type="compositionally biased region" description="Low complexity" evidence="6">
    <location>
        <begin position="41"/>
        <end position="53"/>
    </location>
</feature>
<dbReference type="FunFam" id="3.30.420.10:FF:000013">
    <property type="entry name" value="protein argonaute 10-like"/>
    <property type="match status" value="1"/>
</dbReference>
<dbReference type="InterPro" id="IPR032472">
    <property type="entry name" value="ArgoL2"/>
</dbReference>
<evidence type="ECO:0000259" key="8">
    <source>
        <dbReference type="PROSITE" id="PS50822"/>
    </source>
</evidence>
<dbReference type="Pfam" id="PF02170">
    <property type="entry name" value="PAZ"/>
    <property type="match status" value="1"/>
</dbReference>
<dbReference type="CDD" id="cd04657">
    <property type="entry name" value="Piwi_ago-like"/>
    <property type="match status" value="1"/>
</dbReference>
<reference evidence="9 10" key="1">
    <citation type="submission" date="2019-07" db="EMBL/GenBank/DDBJ databases">
        <title>De Novo Assembly of kiwifruit Actinidia rufa.</title>
        <authorList>
            <person name="Sugita-Konishi S."/>
            <person name="Sato K."/>
            <person name="Mori E."/>
            <person name="Abe Y."/>
            <person name="Kisaki G."/>
            <person name="Hamano K."/>
            <person name="Suezawa K."/>
            <person name="Otani M."/>
            <person name="Fukuda T."/>
            <person name="Manabe T."/>
            <person name="Gomi K."/>
            <person name="Tabuchi M."/>
            <person name="Akimitsu K."/>
            <person name="Kataoka I."/>
        </authorList>
    </citation>
    <scope>NUCLEOTIDE SEQUENCE [LARGE SCALE GENOMIC DNA]</scope>
    <source>
        <strain evidence="10">cv. Fuchu</strain>
    </source>
</reference>
<dbReference type="FunFam" id="3.40.50.2300:FF:000110">
    <property type="entry name" value="Argonaute 10"/>
    <property type="match status" value="1"/>
</dbReference>
<dbReference type="PROSITE" id="PS50821">
    <property type="entry name" value="PAZ"/>
    <property type="match status" value="1"/>
</dbReference>
<evidence type="ECO:0000256" key="5">
    <source>
        <dbReference type="ARBA" id="ARBA00023274"/>
    </source>
</evidence>
<gene>
    <name evidence="9" type="ORF">Acr_23g0006940</name>
</gene>
<evidence type="ECO:0000256" key="2">
    <source>
        <dbReference type="ARBA" id="ARBA00022491"/>
    </source>
</evidence>
<dbReference type="Pfam" id="PF08699">
    <property type="entry name" value="ArgoL1"/>
    <property type="match status" value="1"/>
</dbReference>
<dbReference type="SMART" id="SM01163">
    <property type="entry name" value="DUF1785"/>
    <property type="match status" value="1"/>
</dbReference>
<dbReference type="InterPro" id="IPR003165">
    <property type="entry name" value="Piwi"/>
</dbReference>
<dbReference type="InterPro" id="IPR045246">
    <property type="entry name" value="Piwi_ago-like"/>
</dbReference>
<keyword evidence="4" id="KW-0943">RNA-mediated gene silencing</keyword>
<dbReference type="EMBL" id="BJWL01000023">
    <property type="protein sequence ID" value="GFZ12309.1"/>
    <property type="molecule type" value="Genomic_DNA"/>
</dbReference>
<keyword evidence="3" id="KW-0810">Translation regulation</keyword>
<dbReference type="Pfam" id="PF16487">
    <property type="entry name" value="ArgoMid"/>
    <property type="match status" value="1"/>
</dbReference>
<dbReference type="PROSITE" id="PS50822">
    <property type="entry name" value="PIWI"/>
    <property type="match status" value="1"/>
</dbReference>
<dbReference type="InterPro" id="IPR014811">
    <property type="entry name" value="ArgoL1"/>
</dbReference>
<dbReference type="SMART" id="SM00950">
    <property type="entry name" value="Piwi"/>
    <property type="match status" value="1"/>
</dbReference>
<dbReference type="Gene3D" id="2.170.260.10">
    <property type="entry name" value="paz domain"/>
    <property type="match status" value="1"/>
</dbReference>
<dbReference type="OrthoDB" id="10252740at2759"/>
<evidence type="ECO:0000256" key="4">
    <source>
        <dbReference type="ARBA" id="ARBA00023158"/>
    </source>
</evidence>
<feature type="domain" description="PAZ" evidence="7">
    <location>
        <begin position="415"/>
        <end position="528"/>
    </location>
</feature>
<dbReference type="Gene3D" id="3.30.420.10">
    <property type="entry name" value="Ribonuclease H-like superfamily/Ribonuclease H"/>
    <property type="match status" value="1"/>
</dbReference>
<feature type="compositionally biased region" description="Polar residues" evidence="6">
    <location>
        <begin position="182"/>
        <end position="194"/>
    </location>
</feature>
<dbReference type="PANTHER" id="PTHR22891">
    <property type="entry name" value="EUKARYOTIC TRANSLATION INITIATION FACTOR 2C"/>
    <property type="match status" value="1"/>
</dbReference>
<dbReference type="Proteomes" id="UP000585474">
    <property type="component" value="Unassembled WGS sequence"/>
</dbReference>
<dbReference type="Pfam" id="PF16488">
    <property type="entry name" value="ArgoL2"/>
    <property type="match status" value="1"/>
</dbReference>
<dbReference type="GO" id="GO:0051607">
    <property type="term" value="P:defense response to virus"/>
    <property type="evidence" value="ECO:0007669"/>
    <property type="project" value="UniProtKB-ARBA"/>
</dbReference>
<dbReference type="SUPFAM" id="SSF53098">
    <property type="entry name" value="Ribonuclease H-like"/>
    <property type="match status" value="1"/>
</dbReference>
<feature type="region of interest" description="Disordered" evidence="6">
    <location>
        <begin position="12"/>
        <end position="167"/>
    </location>
</feature>
<feature type="compositionally biased region" description="Low complexity" evidence="6">
    <location>
        <begin position="100"/>
        <end position="124"/>
    </location>
</feature>
<dbReference type="InterPro" id="IPR032473">
    <property type="entry name" value="Argonaute_Mid_dom"/>
</dbReference>
<protein>
    <submittedName>
        <fullName evidence="9">Stabilizer of iron transporter SufD / Polynucleotidyl transferase</fullName>
    </submittedName>
</protein>
<dbReference type="Pfam" id="PF02171">
    <property type="entry name" value="Piwi"/>
    <property type="match status" value="1"/>
</dbReference>
<dbReference type="GO" id="GO:0031047">
    <property type="term" value="P:regulatory ncRNA-mediated gene silencing"/>
    <property type="evidence" value="ECO:0007669"/>
    <property type="project" value="UniProtKB-KW"/>
</dbReference>
<evidence type="ECO:0000259" key="7">
    <source>
        <dbReference type="PROSITE" id="PS50821"/>
    </source>
</evidence>
<sequence>MFVAVLAAAIIMPRKKKTELPGVGESSESQDVSGGRGGGAQRPPAQQPPQQQGGYPGGRRGWAPQPQQGGRGGYGGRSGGGPQRGGMAPQQHYGGPPEYQPEGRGAQPRGGPPQQRRGGTVIGARGSGPSAGGPSRPPVPELHQATQAPYPAKPAETHGEPSSSTLIPEPSLLQVTQQFQHISVQQEGSSSQAMQPVPPSSKSMRFPLRPGKGSTGIRCIVKANHFFAELPDKDLHQYDVSITPEVTSRGVNRAVMAQLVKLYRESHLGKRLPAYDGRKSLYTAGPLPFISNEFKITLIDEDDGSGGPRREREFKVVIKLAARADLHHLELFLQGRQADAPQEALQVLDIVLRELPTMRYCPVGRSFYSPDLGRRQPLGEGLESWRGFYQSIRPTQMGLSLNIDMSSTAFIEPLPVIDFVTQLLNRDVSSRPLSDADRVKIKKALRGVKVEVTHRGNMRRKYRISGLTSQATRELTFPVDERGTMKSVVEYFQETYGFAIQHTQWPCLQVGNQQRPNYLPMEVCKIVEGQRYSKRLNEKQITALLKVTCQRPQEREYDILQTVHHNAYADDPYAKEFGIKISEKLASVEARVLPAPWLKYHDTGREKDCLPQVGQWNMMNKKMVNGGTVNNWICINFSRNVQDSVARGFCVELAQMCVISGMVFTRDPVLPPVSARPDHVERVLKARFHEAMTKLQPQRKELDLLIVILPDNNGSLYGDLKRICETDLGIVSQCCLTKHVFRMNKQYLANVALKINVKVGGRNTVLVDALSRRIPLVSDKPTIIFGADVTHPHPGEDSSPSIAAVVASQDWPEVTKYAGLVCAQEHRQELIQDLFKSWQDPVRGAVTGGMIKELLISFRKATGQKPQRIIFYRDGVSEGQFYQVLLFELDAIRKACASLEPNYQPPVTFVVVQKRHHTRLFANNHSDRNAVDRSGNILPGTVVDSKICHPTEFDFYLCSHAGIQGTSRPAHYHVLWDENKFSADGLQSLTITFAIRTRGAPAPSLLCLLRTMLTWQLSVLAFIWNQRRLIVVQ</sequence>
<dbReference type="Pfam" id="PF12764">
    <property type="entry name" value="Gly-rich_Ago1"/>
    <property type="match status" value="1"/>
</dbReference>
<keyword evidence="5" id="KW-0687">Ribonucleoprotein</keyword>
<keyword evidence="9" id="KW-0808">Transferase</keyword>
<organism evidence="9 10">
    <name type="scientific">Actinidia rufa</name>
    <dbReference type="NCBI Taxonomy" id="165716"/>
    <lineage>
        <taxon>Eukaryota</taxon>
        <taxon>Viridiplantae</taxon>
        <taxon>Streptophyta</taxon>
        <taxon>Embryophyta</taxon>
        <taxon>Tracheophyta</taxon>
        <taxon>Spermatophyta</taxon>
        <taxon>Magnoliopsida</taxon>
        <taxon>eudicotyledons</taxon>
        <taxon>Gunneridae</taxon>
        <taxon>Pentapetalae</taxon>
        <taxon>asterids</taxon>
        <taxon>Ericales</taxon>
        <taxon>Actinidiaceae</taxon>
        <taxon>Actinidia</taxon>
    </lineage>
</organism>
<feature type="domain" description="Piwi" evidence="8">
    <location>
        <begin position="704"/>
        <end position="993"/>
    </location>
</feature>
<keyword evidence="2" id="KW-0678">Repressor</keyword>
<feature type="compositionally biased region" description="Gly residues" evidence="6">
    <location>
        <begin position="69"/>
        <end position="84"/>
    </location>
</feature>
<evidence type="ECO:0000256" key="6">
    <source>
        <dbReference type="SAM" id="MobiDB-lite"/>
    </source>
</evidence>
<dbReference type="CDD" id="cd02846">
    <property type="entry name" value="PAZ_argonaute_like"/>
    <property type="match status" value="1"/>
</dbReference>
<comment type="similarity">
    <text evidence="1">Belongs to the argonaute family. Ago subfamily.</text>
</comment>
<evidence type="ECO:0000313" key="9">
    <source>
        <dbReference type="EMBL" id="GFZ12309.1"/>
    </source>
</evidence>
<accession>A0A7J0GNE3</accession>
<dbReference type="InterPro" id="IPR024357">
    <property type="entry name" value="Argonaut_Gly-rich"/>
</dbReference>
<evidence type="ECO:0000313" key="10">
    <source>
        <dbReference type="Proteomes" id="UP000585474"/>
    </source>
</evidence>
<dbReference type="InterPro" id="IPR036397">
    <property type="entry name" value="RNaseH_sf"/>
</dbReference>
<dbReference type="GO" id="GO:0003723">
    <property type="term" value="F:RNA binding"/>
    <property type="evidence" value="ECO:0007669"/>
    <property type="project" value="InterPro"/>
</dbReference>